<dbReference type="GO" id="GO:0008171">
    <property type="term" value="F:O-methyltransferase activity"/>
    <property type="evidence" value="ECO:0007669"/>
    <property type="project" value="InterPro"/>
</dbReference>
<evidence type="ECO:0000256" key="1">
    <source>
        <dbReference type="ARBA" id="ARBA00022603"/>
    </source>
</evidence>
<keyword evidence="2" id="KW-0808">Transferase</keyword>
<feature type="domain" description="O-methyltransferase C-terminal" evidence="4">
    <location>
        <begin position="127"/>
        <end position="268"/>
    </location>
</feature>
<reference evidence="6" key="1">
    <citation type="submission" date="2019-04" db="EMBL/GenBank/DDBJ databases">
        <title>Evolution of Biomass-Degrading Anaerobic Consortia Revealed by Metagenomics.</title>
        <authorList>
            <person name="Peng X."/>
        </authorList>
    </citation>
    <scope>NUCLEOTIDE SEQUENCE</scope>
    <source>
        <strain evidence="6">SIG14</strain>
    </source>
</reference>
<feature type="domain" description="O-methyltransferase dimerisation" evidence="5">
    <location>
        <begin position="20"/>
        <end position="76"/>
    </location>
</feature>
<evidence type="ECO:0008006" key="8">
    <source>
        <dbReference type="Google" id="ProtNLM"/>
    </source>
</evidence>
<gene>
    <name evidence="6" type="ORF">E7Z75_00895</name>
</gene>
<evidence type="ECO:0000259" key="5">
    <source>
        <dbReference type="Pfam" id="PF08100"/>
    </source>
</evidence>
<dbReference type="EMBL" id="SUTG01000002">
    <property type="protein sequence ID" value="MBE6511696.1"/>
    <property type="molecule type" value="Genomic_DNA"/>
</dbReference>
<organism evidence="6 7">
    <name type="scientific">Methanobrevibacter olleyae</name>
    <dbReference type="NCBI Taxonomy" id="294671"/>
    <lineage>
        <taxon>Archaea</taxon>
        <taxon>Methanobacteriati</taxon>
        <taxon>Methanobacteriota</taxon>
        <taxon>Methanomada group</taxon>
        <taxon>Methanobacteria</taxon>
        <taxon>Methanobacteriales</taxon>
        <taxon>Methanobacteriaceae</taxon>
        <taxon>Methanobrevibacter</taxon>
    </lineage>
</organism>
<sequence>MGDFMKKIYENLVQIPYLSIYTKVLFSALELKLFDYLKEAKTSKEISDELKFHHQNTELFLNGLYSLGLLKKEDDKFQNMEETNRYLISSSPYFFGDFLRASTNINDPKDFDFVEMIKYGPNIGAIENDELSFEDMFQDMKDSQSAIRSTEIVEIVRKLKEYSSIKKILDLGCGAGLMGLSIVSSRDDISGVLFDKPEMGPLINQCVEEKNLGNRVEVKLGDFLEDDIGNGYDFVLSVGTFFFAKFMMATFLEKIYDSLNNGGVFMTIVDEISLDYSKPKEFVLSWLPYAMNGMDIYMTENLFKDEAKEVGFKDIEESEKLLAFGHLKVFILRK</sequence>
<dbReference type="InterPro" id="IPR001077">
    <property type="entry name" value="COMT_C"/>
</dbReference>
<keyword evidence="3" id="KW-0949">S-adenosyl-L-methionine</keyword>
<dbReference type="Gene3D" id="3.40.50.150">
    <property type="entry name" value="Vaccinia Virus protein VP39"/>
    <property type="match status" value="1"/>
</dbReference>
<evidence type="ECO:0000313" key="7">
    <source>
        <dbReference type="Proteomes" id="UP000732619"/>
    </source>
</evidence>
<dbReference type="AlphaFoldDB" id="A0A8T3VUM1"/>
<name>A0A8T3VUM1_METOL</name>
<evidence type="ECO:0000313" key="6">
    <source>
        <dbReference type="EMBL" id="MBE6511696.1"/>
    </source>
</evidence>
<dbReference type="Proteomes" id="UP000732619">
    <property type="component" value="Unassembled WGS sequence"/>
</dbReference>
<evidence type="ECO:0000256" key="3">
    <source>
        <dbReference type="ARBA" id="ARBA00022691"/>
    </source>
</evidence>
<dbReference type="Pfam" id="PF00891">
    <property type="entry name" value="Methyltransf_2"/>
    <property type="match status" value="1"/>
</dbReference>
<dbReference type="InterPro" id="IPR029063">
    <property type="entry name" value="SAM-dependent_MTases_sf"/>
</dbReference>
<dbReference type="SUPFAM" id="SSF53335">
    <property type="entry name" value="S-adenosyl-L-methionine-dependent methyltransferases"/>
    <property type="match status" value="1"/>
</dbReference>
<dbReference type="CDD" id="cd02440">
    <property type="entry name" value="AdoMet_MTases"/>
    <property type="match status" value="1"/>
</dbReference>
<dbReference type="GO" id="GO:0032259">
    <property type="term" value="P:methylation"/>
    <property type="evidence" value="ECO:0007669"/>
    <property type="project" value="UniProtKB-KW"/>
</dbReference>
<dbReference type="Gene3D" id="1.10.10.10">
    <property type="entry name" value="Winged helix-like DNA-binding domain superfamily/Winged helix DNA-binding domain"/>
    <property type="match status" value="1"/>
</dbReference>
<dbReference type="GO" id="GO:0046983">
    <property type="term" value="F:protein dimerization activity"/>
    <property type="evidence" value="ECO:0007669"/>
    <property type="project" value="InterPro"/>
</dbReference>
<dbReference type="InterPro" id="IPR012967">
    <property type="entry name" value="COMT_dimerisation"/>
</dbReference>
<dbReference type="InterPro" id="IPR036388">
    <property type="entry name" value="WH-like_DNA-bd_sf"/>
</dbReference>
<dbReference type="InterPro" id="IPR016461">
    <property type="entry name" value="COMT-like"/>
</dbReference>
<proteinExistence type="predicted"/>
<dbReference type="PROSITE" id="PS51683">
    <property type="entry name" value="SAM_OMT_II"/>
    <property type="match status" value="1"/>
</dbReference>
<keyword evidence="1" id="KW-0489">Methyltransferase</keyword>
<accession>A0A8T3VUM1</accession>
<comment type="caution">
    <text evidence="6">The sequence shown here is derived from an EMBL/GenBank/DDBJ whole genome shotgun (WGS) entry which is preliminary data.</text>
</comment>
<evidence type="ECO:0000256" key="2">
    <source>
        <dbReference type="ARBA" id="ARBA00022679"/>
    </source>
</evidence>
<evidence type="ECO:0000259" key="4">
    <source>
        <dbReference type="Pfam" id="PF00891"/>
    </source>
</evidence>
<dbReference type="Pfam" id="PF08100">
    <property type="entry name" value="Dimerisation"/>
    <property type="match status" value="1"/>
</dbReference>
<protein>
    <recommendedName>
        <fullName evidence="8">SAM-dependent methyltransferase</fullName>
    </recommendedName>
</protein>